<evidence type="ECO:0000256" key="2">
    <source>
        <dbReference type="ARBA" id="ARBA00022801"/>
    </source>
</evidence>
<evidence type="ECO:0000313" key="4">
    <source>
        <dbReference type="EMBL" id="MBS4196104.1"/>
    </source>
</evidence>
<dbReference type="SUPFAM" id="SSF88713">
    <property type="entry name" value="Glycoside hydrolase/deacetylase"/>
    <property type="match status" value="1"/>
</dbReference>
<dbReference type="PANTHER" id="PTHR10587:SF133">
    <property type="entry name" value="CHITIN DEACETYLASE 1-RELATED"/>
    <property type="match status" value="1"/>
</dbReference>
<dbReference type="PANTHER" id="PTHR10587">
    <property type="entry name" value="GLYCOSYL TRANSFERASE-RELATED"/>
    <property type="match status" value="1"/>
</dbReference>
<organism evidence="4 5">
    <name type="scientific">Lederbergia citri</name>
    <dbReference type="NCBI Taxonomy" id="2833580"/>
    <lineage>
        <taxon>Bacteria</taxon>
        <taxon>Bacillati</taxon>
        <taxon>Bacillota</taxon>
        <taxon>Bacilli</taxon>
        <taxon>Bacillales</taxon>
        <taxon>Bacillaceae</taxon>
        <taxon>Lederbergia</taxon>
    </lineage>
</organism>
<dbReference type="InterPro" id="IPR002509">
    <property type="entry name" value="NODB_dom"/>
</dbReference>
<keyword evidence="5" id="KW-1185">Reference proteome</keyword>
<dbReference type="PROSITE" id="PS51677">
    <property type="entry name" value="NODB"/>
    <property type="match status" value="1"/>
</dbReference>
<protein>
    <submittedName>
        <fullName evidence="4">Polysaccharide deacetylase family protein</fullName>
    </submittedName>
</protein>
<dbReference type="CDD" id="cd10917">
    <property type="entry name" value="CE4_NodB_like_6s_7s"/>
    <property type="match status" value="1"/>
</dbReference>
<keyword evidence="1" id="KW-0479">Metal-binding</keyword>
<evidence type="ECO:0000259" key="3">
    <source>
        <dbReference type="PROSITE" id="PS51677"/>
    </source>
</evidence>
<dbReference type="Pfam" id="PF01522">
    <property type="entry name" value="Polysacc_deac_1"/>
    <property type="match status" value="1"/>
</dbReference>
<dbReference type="GO" id="GO:0016020">
    <property type="term" value="C:membrane"/>
    <property type="evidence" value="ECO:0007669"/>
    <property type="project" value="TreeGrafter"/>
</dbReference>
<feature type="domain" description="NodB homology" evidence="3">
    <location>
        <begin position="13"/>
        <end position="192"/>
    </location>
</feature>
<dbReference type="GO" id="GO:0005975">
    <property type="term" value="P:carbohydrate metabolic process"/>
    <property type="evidence" value="ECO:0007669"/>
    <property type="project" value="InterPro"/>
</dbReference>
<gene>
    <name evidence="4" type="ORF">KHA97_13640</name>
</gene>
<sequence length="365" mass="41502">MVSQIFRGNTNDPHFALTFDDGPHHVPLENWLEALEQCGAAGTFFFTGEWIDRHPDKARMIIERGHELAPHSYHHRRMAEIPKDVFLEEIKLVELAYQEATGKPCPTFMRFPYLSFREENLDCLSELGYVDIEGDDSGDWAGLTSQQIVENVTPFFKNGAVVVFHANDAAKGTPGSLKTLIRLGREKGLKPVKVSEILNGLGMPPSERTWKISIDVPSPEKITHTIQTWEIIQSKEELQVLAQQSMEWGISQAPTGMDSENNWLIQLSEPLTVNGITEDRNLFFGWVMAGEYWGYARFARKDNELILLDFATREAQADAMVYILRWAAKKANELGCTKISATREMRRLEKMCNQLGWDSVIELDQ</sequence>
<dbReference type="GO" id="GO:0046872">
    <property type="term" value="F:metal ion binding"/>
    <property type="evidence" value="ECO:0007669"/>
    <property type="project" value="UniProtKB-KW"/>
</dbReference>
<proteinExistence type="predicted"/>
<reference evidence="4 5" key="1">
    <citation type="submission" date="2021-05" db="EMBL/GenBank/DDBJ databases">
        <title>Novel Bacillus species.</title>
        <authorList>
            <person name="Liu G."/>
        </authorList>
    </citation>
    <scope>NUCLEOTIDE SEQUENCE [LARGE SCALE GENOMIC DNA]</scope>
    <source>
        <strain evidence="5">FJAT-49780</strain>
    </source>
</reference>
<dbReference type="AlphaFoldDB" id="A0A942TGU1"/>
<dbReference type="Gene3D" id="3.20.20.370">
    <property type="entry name" value="Glycoside hydrolase/deacetylase"/>
    <property type="match status" value="1"/>
</dbReference>
<dbReference type="InterPro" id="IPR050248">
    <property type="entry name" value="Polysacc_deacetylase_ArnD"/>
</dbReference>
<evidence type="ECO:0000256" key="1">
    <source>
        <dbReference type="ARBA" id="ARBA00022723"/>
    </source>
</evidence>
<dbReference type="RefSeq" id="WP_213125262.1">
    <property type="nucleotide sequence ID" value="NZ_JAGYPG010000002.1"/>
</dbReference>
<dbReference type="InterPro" id="IPR011330">
    <property type="entry name" value="Glyco_hydro/deAcase_b/a-brl"/>
</dbReference>
<comment type="caution">
    <text evidence="4">The sequence shown here is derived from an EMBL/GenBank/DDBJ whole genome shotgun (WGS) entry which is preliminary data.</text>
</comment>
<evidence type="ECO:0000313" key="5">
    <source>
        <dbReference type="Proteomes" id="UP000681414"/>
    </source>
</evidence>
<dbReference type="Proteomes" id="UP000681414">
    <property type="component" value="Unassembled WGS sequence"/>
</dbReference>
<keyword evidence="2" id="KW-0378">Hydrolase</keyword>
<name>A0A942TGU1_9BACI</name>
<accession>A0A942TGU1</accession>
<dbReference type="GO" id="GO:0016810">
    <property type="term" value="F:hydrolase activity, acting on carbon-nitrogen (but not peptide) bonds"/>
    <property type="evidence" value="ECO:0007669"/>
    <property type="project" value="InterPro"/>
</dbReference>
<dbReference type="EMBL" id="JAGYPG010000002">
    <property type="protein sequence ID" value="MBS4196104.1"/>
    <property type="molecule type" value="Genomic_DNA"/>
</dbReference>